<keyword evidence="4 7" id="KW-0238">DNA-binding</keyword>
<dbReference type="InterPro" id="IPR016032">
    <property type="entry name" value="Sig_transdc_resp-reg_C-effctor"/>
</dbReference>
<dbReference type="InterPro" id="IPR036388">
    <property type="entry name" value="WH-like_DNA-bd_sf"/>
</dbReference>
<evidence type="ECO:0000313" key="11">
    <source>
        <dbReference type="Proteomes" id="UP000216361"/>
    </source>
</evidence>
<evidence type="ECO:0000256" key="7">
    <source>
        <dbReference type="PROSITE-ProRule" id="PRU01091"/>
    </source>
</evidence>
<dbReference type="GO" id="GO:0005829">
    <property type="term" value="C:cytosol"/>
    <property type="evidence" value="ECO:0007669"/>
    <property type="project" value="TreeGrafter"/>
</dbReference>
<dbReference type="GO" id="GO:0000156">
    <property type="term" value="F:phosphorelay response regulator activity"/>
    <property type="evidence" value="ECO:0007669"/>
    <property type="project" value="TreeGrafter"/>
</dbReference>
<reference evidence="10 11" key="1">
    <citation type="submission" date="2017-07" db="EMBL/GenBank/DDBJ databases">
        <title>Elstera cyanobacteriorum sp. nov., a novel bacterium isolated from cyanobacterial aggregates in a eutrophic lake.</title>
        <authorList>
            <person name="Cai H."/>
        </authorList>
    </citation>
    <scope>NUCLEOTIDE SEQUENCE [LARGE SCALE GENOMIC DNA]</scope>
    <source>
        <strain evidence="10 11">TH019</strain>
    </source>
</reference>
<dbReference type="InterPro" id="IPR001867">
    <property type="entry name" value="OmpR/PhoB-type_DNA-bd"/>
</dbReference>
<dbReference type="Gene3D" id="6.10.250.690">
    <property type="match status" value="1"/>
</dbReference>
<organism evidence="10 11">
    <name type="scientific">Elstera cyanobacteriorum</name>
    <dbReference type="NCBI Taxonomy" id="2022747"/>
    <lineage>
        <taxon>Bacteria</taxon>
        <taxon>Pseudomonadati</taxon>
        <taxon>Pseudomonadota</taxon>
        <taxon>Alphaproteobacteria</taxon>
        <taxon>Rhodospirillales</taxon>
        <taxon>Rhodospirillaceae</taxon>
        <taxon>Elstera</taxon>
    </lineage>
</organism>
<keyword evidence="3" id="KW-0805">Transcription regulation</keyword>
<dbReference type="Pfam" id="PF00072">
    <property type="entry name" value="Response_reg"/>
    <property type="match status" value="1"/>
</dbReference>
<dbReference type="Proteomes" id="UP000216361">
    <property type="component" value="Unassembled WGS sequence"/>
</dbReference>
<dbReference type="Gene3D" id="3.40.50.2300">
    <property type="match status" value="1"/>
</dbReference>
<dbReference type="OrthoDB" id="9801602at2"/>
<gene>
    <name evidence="10" type="ORF">CHR90_17560</name>
</gene>
<dbReference type="EMBL" id="NOXS01000035">
    <property type="protein sequence ID" value="OYQ16786.1"/>
    <property type="molecule type" value="Genomic_DNA"/>
</dbReference>
<evidence type="ECO:0000259" key="8">
    <source>
        <dbReference type="PROSITE" id="PS50110"/>
    </source>
</evidence>
<dbReference type="GO" id="GO:0032993">
    <property type="term" value="C:protein-DNA complex"/>
    <property type="evidence" value="ECO:0007669"/>
    <property type="project" value="TreeGrafter"/>
</dbReference>
<evidence type="ECO:0000256" key="1">
    <source>
        <dbReference type="ARBA" id="ARBA00022553"/>
    </source>
</evidence>
<dbReference type="SMART" id="SM00448">
    <property type="entry name" value="REC"/>
    <property type="match status" value="1"/>
</dbReference>
<keyword evidence="5" id="KW-0804">Transcription</keyword>
<sequence length="227" mass="25023">MSHRHILIVDDEPGIAEIIGAYLEREGYEASWLSSGAAVMPWLATVQPDLILLDVMLPEVDGLSLCRSIRATSAVPIIMVTARVDEIDRLLGLEIGADDYICKPFSPREVVARIKAVLRRNAPAGTSEPAETGLIVHADRMIALYNGTRIDLTPTEFKLLAVMAAHPGKVYSRGQLLDHLSEGYKDVFDRSIDSHVKNLRRKLAAVAPGIEFVQSVYGVGYRFERAE</sequence>
<evidence type="ECO:0000256" key="5">
    <source>
        <dbReference type="ARBA" id="ARBA00023163"/>
    </source>
</evidence>
<name>A0A255XII6_9PROT</name>
<evidence type="ECO:0000259" key="9">
    <source>
        <dbReference type="PROSITE" id="PS51755"/>
    </source>
</evidence>
<dbReference type="PROSITE" id="PS51755">
    <property type="entry name" value="OMPR_PHOB"/>
    <property type="match status" value="1"/>
</dbReference>
<proteinExistence type="predicted"/>
<dbReference type="InterPro" id="IPR039420">
    <property type="entry name" value="WalR-like"/>
</dbReference>
<evidence type="ECO:0000313" key="10">
    <source>
        <dbReference type="EMBL" id="OYQ16786.1"/>
    </source>
</evidence>
<evidence type="ECO:0000256" key="4">
    <source>
        <dbReference type="ARBA" id="ARBA00023125"/>
    </source>
</evidence>
<dbReference type="CDD" id="cd00383">
    <property type="entry name" value="trans_reg_C"/>
    <property type="match status" value="1"/>
</dbReference>
<dbReference type="InterPro" id="IPR001789">
    <property type="entry name" value="Sig_transdc_resp-reg_receiver"/>
</dbReference>
<dbReference type="Gene3D" id="1.10.10.10">
    <property type="entry name" value="Winged helix-like DNA-binding domain superfamily/Winged helix DNA-binding domain"/>
    <property type="match status" value="1"/>
</dbReference>
<evidence type="ECO:0000256" key="6">
    <source>
        <dbReference type="PROSITE-ProRule" id="PRU00169"/>
    </source>
</evidence>
<dbReference type="PANTHER" id="PTHR48111:SF59">
    <property type="entry name" value="TRANSCRIPTIONAL REGULATORY PROTEIN BAER"/>
    <property type="match status" value="1"/>
</dbReference>
<protein>
    <submittedName>
        <fullName evidence="10">Two-component system response regulator BaeR</fullName>
    </submittedName>
</protein>
<comment type="caution">
    <text evidence="10">The sequence shown here is derived from an EMBL/GenBank/DDBJ whole genome shotgun (WGS) entry which is preliminary data.</text>
</comment>
<feature type="domain" description="Response regulatory" evidence="8">
    <location>
        <begin position="5"/>
        <end position="118"/>
    </location>
</feature>
<dbReference type="InterPro" id="IPR011006">
    <property type="entry name" value="CheY-like_superfamily"/>
</dbReference>
<dbReference type="Pfam" id="PF00486">
    <property type="entry name" value="Trans_reg_C"/>
    <property type="match status" value="1"/>
</dbReference>
<keyword evidence="11" id="KW-1185">Reference proteome</keyword>
<dbReference type="SUPFAM" id="SSF46894">
    <property type="entry name" value="C-terminal effector domain of the bipartite response regulators"/>
    <property type="match status" value="1"/>
</dbReference>
<dbReference type="AlphaFoldDB" id="A0A255XII6"/>
<keyword evidence="1 6" id="KW-0597">Phosphoprotein</keyword>
<dbReference type="PROSITE" id="PS50110">
    <property type="entry name" value="RESPONSE_REGULATORY"/>
    <property type="match status" value="1"/>
</dbReference>
<feature type="domain" description="OmpR/PhoB-type" evidence="9">
    <location>
        <begin position="126"/>
        <end position="225"/>
    </location>
</feature>
<evidence type="ECO:0000256" key="3">
    <source>
        <dbReference type="ARBA" id="ARBA00023015"/>
    </source>
</evidence>
<accession>A0A255XII6</accession>
<keyword evidence="2" id="KW-0902">Two-component regulatory system</keyword>
<dbReference type="PANTHER" id="PTHR48111">
    <property type="entry name" value="REGULATOR OF RPOS"/>
    <property type="match status" value="1"/>
</dbReference>
<dbReference type="SMART" id="SM00862">
    <property type="entry name" value="Trans_reg_C"/>
    <property type="match status" value="1"/>
</dbReference>
<feature type="modified residue" description="4-aspartylphosphate" evidence="6">
    <location>
        <position position="54"/>
    </location>
</feature>
<dbReference type="RefSeq" id="WP_094410424.1">
    <property type="nucleotide sequence ID" value="NZ_BMJZ01000003.1"/>
</dbReference>
<dbReference type="GO" id="GO:0006355">
    <property type="term" value="P:regulation of DNA-templated transcription"/>
    <property type="evidence" value="ECO:0007669"/>
    <property type="project" value="InterPro"/>
</dbReference>
<feature type="DNA-binding region" description="OmpR/PhoB-type" evidence="7">
    <location>
        <begin position="126"/>
        <end position="225"/>
    </location>
</feature>
<dbReference type="GO" id="GO:0000976">
    <property type="term" value="F:transcription cis-regulatory region binding"/>
    <property type="evidence" value="ECO:0007669"/>
    <property type="project" value="TreeGrafter"/>
</dbReference>
<dbReference type="FunFam" id="3.40.50.2300:FF:000001">
    <property type="entry name" value="DNA-binding response regulator PhoB"/>
    <property type="match status" value="1"/>
</dbReference>
<evidence type="ECO:0000256" key="2">
    <source>
        <dbReference type="ARBA" id="ARBA00023012"/>
    </source>
</evidence>
<dbReference type="SUPFAM" id="SSF52172">
    <property type="entry name" value="CheY-like"/>
    <property type="match status" value="1"/>
</dbReference>